<dbReference type="GO" id="GO:0030247">
    <property type="term" value="F:polysaccharide binding"/>
    <property type="evidence" value="ECO:0007669"/>
    <property type="project" value="UniProtKB-UniRule"/>
</dbReference>
<dbReference type="InterPro" id="IPR001919">
    <property type="entry name" value="CBD2"/>
</dbReference>
<name>U5W0U9_9ACTN</name>
<proteinExistence type="predicted"/>
<dbReference type="InterPro" id="IPR008965">
    <property type="entry name" value="CBM2/CBM3_carb-bd_dom_sf"/>
</dbReference>
<feature type="transmembrane region" description="Helical" evidence="2">
    <location>
        <begin position="14"/>
        <end position="33"/>
    </location>
</feature>
<dbReference type="GO" id="GO:0004553">
    <property type="term" value="F:hydrolase activity, hydrolyzing O-glycosyl compounds"/>
    <property type="evidence" value="ECO:0007669"/>
    <property type="project" value="InterPro"/>
</dbReference>
<feature type="region of interest" description="Disordered" evidence="1">
    <location>
        <begin position="39"/>
        <end position="111"/>
    </location>
</feature>
<reference evidence="4 5" key="1">
    <citation type="journal article" date="2014" name="J. Biotechnol.">
        <title>Complete genome sequence of the actinobacterium Actinoplanes friuliensis HAG 010964, producer of the lipopeptide antibiotic friulimycin.</title>
        <authorList>
            <person name="Ruckert C."/>
            <person name="Szczepanowski R."/>
            <person name="Albersmeier A."/>
            <person name="Goesmann A."/>
            <person name="Fischer N."/>
            <person name="Steinkamper A."/>
            <person name="Puhler A."/>
            <person name="Biener R."/>
            <person name="Schwartz D."/>
            <person name="Kalinowski J."/>
        </authorList>
    </citation>
    <scope>NUCLEOTIDE SEQUENCE [LARGE SCALE GENOMIC DNA]</scope>
    <source>
        <strain evidence="4 5">DSM 7358</strain>
    </source>
</reference>
<keyword evidence="2" id="KW-0472">Membrane</keyword>
<dbReference type="OrthoDB" id="3405323at2"/>
<feature type="compositionally biased region" description="Pro residues" evidence="1">
    <location>
        <begin position="44"/>
        <end position="60"/>
    </location>
</feature>
<dbReference type="GO" id="GO:0005975">
    <property type="term" value="P:carbohydrate metabolic process"/>
    <property type="evidence" value="ECO:0007669"/>
    <property type="project" value="InterPro"/>
</dbReference>
<evidence type="ECO:0000256" key="1">
    <source>
        <dbReference type="SAM" id="MobiDB-lite"/>
    </source>
</evidence>
<feature type="compositionally biased region" description="Pro residues" evidence="1">
    <location>
        <begin position="98"/>
        <end position="107"/>
    </location>
</feature>
<dbReference type="Proteomes" id="UP000017746">
    <property type="component" value="Chromosome"/>
</dbReference>
<evidence type="ECO:0000259" key="3">
    <source>
        <dbReference type="PROSITE" id="PS51173"/>
    </source>
</evidence>
<dbReference type="STRING" id="1246995.AFR_22470"/>
<organism evidence="4 5">
    <name type="scientific">Actinoplanes friuliensis DSM 7358</name>
    <dbReference type="NCBI Taxonomy" id="1246995"/>
    <lineage>
        <taxon>Bacteria</taxon>
        <taxon>Bacillati</taxon>
        <taxon>Actinomycetota</taxon>
        <taxon>Actinomycetes</taxon>
        <taxon>Micromonosporales</taxon>
        <taxon>Micromonosporaceae</taxon>
        <taxon>Actinoplanes</taxon>
    </lineage>
</organism>
<dbReference type="RefSeq" id="WP_023363156.1">
    <property type="nucleotide sequence ID" value="NC_022657.1"/>
</dbReference>
<dbReference type="eggNOG" id="ENOG5032DVC">
    <property type="taxonomic scope" value="Bacteria"/>
</dbReference>
<sequence length="213" mass="22746">MVPFREDRPAVRELLPWVPTLLAICALIALLIVTATRFSSSPEAAPPPPAPTFLPVPPLGLTPGTEAPVPILTTTTPNPPSPARSRPRTTAATDAPATNPPRSPTPPDVTGRYRVVDSFPDGFIGEVLVRNTSGRDRDWRVELRFPDDGGDLVTSWVESAPQATLSRAGDRFVWSSGVPVAARGSVALRFQFSGTRDRPASCTVNRTACTGTQ</sequence>
<dbReference type="PROSITE" id="PS51173">
    <property type="entry name" value="CBM2"/>
    <property type="match status" value="1"/>
</dbReference>
<dbReference type="Gene3D" id="2.60.40.290">
    <property type="match status" value="1"/>
</dbReference>
<dbReference type="InterPro" id="IPR012291">
    <property type="entry name" value="CBM2_carb-bd_dom_sf"/>
</dbReference>
<keyword evidence="2" id="KW-0812">Transmembrane</keyword>
<dbReference type="PATRIC" id="fig|1246995.3.peg.4555"/>
<evidence type="ECO:0000313" key="4">
    <source>
        <dbReference type="EMBL" id="AGZ42764.1"/>
    </source>
</evidence>
<keyword evidence="2" id="KW-1133">Transmembrane helix</keyword>
<evidence type="ECO:0000256" key="2">
    <source>
        <dbReference type="SAM" id="Phobius"/>
    </source>
</evidence>
<keyword evidence="5" id="KW-1185">Reference proteome</keyword>
<accession>U5W0U9</accession>
<evidence type="ECO:0000313" key="5">
    <source>
        <dbReference type="Proteomes" id="UP000017746"/>
    </source>
</evidence>
<feature type="compositionally biased region" description="Low complexity" evidence="1">
    <location>
        <begin position="88"/>
        <end position="97"/>
    </location>
</feature>
<dbReference type="KEGG" id="afs:AFR_22470"/>
<dbReference type="SUPFAM" id="SSF49384">
    <property type="entry name" value="Carbohydrate-binding domain"/>
    <property type="match status" value="1"/>
</dbReference>
<dbReference type="SMART" id="SM00637">
    <property type="entry name" value="CBD_II"/>
    <property type="match status" value="1"/>
</dbReference>
<dbReference type="AlphaFoldDB" id="U5W0U9"/>
<dbReference type="Pfam" id="PF00553">
    <property type="entry name" value="CBM_2"/>
    <property type="match status" value="1"/>
</dbReference>
<protein>
    <submittedName>
        <fullName evidence="4">Cellulose-binding family II protein</fullName>
    </submittedName>
</protein>
<dbReference type="HOGENOM" id="CLU_1203732_0_0_11"/>
<gene>
    <name evidence="4" type="ORF">AFR_22470</name>
</gene>
<feature type="domain" description="CBM2" evidence="3">
    <location>
        <begin position="100"/>
        <end position="212"/>
    </location>
</feature>
<dbReference type="EMBL" id="CP006272">
    <property type="protein sequence ID" value="AGZ42764.1"/>
    <property type="molecule type" value="Genomic_DNA"/>
</dbReference>